<dbReference type="AlphaFoldDB" id="A0A220VFI6"/>
<evidence type="ECO:0000313" key="1">
    <source>
        <dbReference type="EMBL" id="ASK79178.1"/>
    </source>
</evidence>
<reference evidence="1 2" key="1">
    <citation type="journal article" date="2016" name="Int. J. Syst. Evol. Microbiol.">
        <title>Paraphotobacterium marinum gen. nov., sp. nov., a member of the family Vibrionaceae, isolated from surface seawater.</title>
        <authorList>
            <person name="Huang Z."/>
            <person name="Dong C."/>
            <person name="Shao Z."/>
        </authorList>
    </citation>
    <scope>NUCLEOTIDE SEQUENCE [LARGE SCALE GENOMIC DNA]</scope>
    <source>
        <strain evidence="1 2">NSCS20N07D</strain>
    </source>
</reference>
<organism evidence="1 2">
    <name type="scientific">Paraphotobacterium marinum</name>
    <dbReference type="NCBI Taxonomy" id="1755811"/>
    <lineage>
        <taxon>Bacteria</taxon>
        <taxon>Pseudomonadati</taxon>
        <taxon>Pseudomonadota</taxon>
        <taxon>Gammaproteobacteria</taxon>
        <taxon>Vibrionales</taxon>
        <taxon>Vibrionaceae</taxon>
        <taxon>Paraphotobacterium</taxon>
    </lineage>
</organism>
<proteinExistence type="predicted"/>
<name>A0A220VFI6_9GAMM</name>
<dbReference type="Proteomes" id="UP000242175">
    <property type="component" value="Chromosome small"/>
</dbReference>
<dbReference type="KEGG" id="pmai:CF386_08900"/>
<sequence length="182" mass="22328">MMKYLPFIKVTIILILMGFTLNLYARNVICNEQRFNKNKMWWNSRINLYLEKDYPKYFLIHMENKEPYLFNYKNEIFSEGHNCFQSDSIRINLESSRLYPQNILVYMQGYHHPNTKGKFANFSLSPIIDFSYKRQKTWKESTVNRNFTKRYTLHIINNEKNYLDNMPYNYYESNHNINILYF</sequence>
<protein>
    <submittedName>
        <fullName evidence="1">Uncharacterized protein</fullName>
    </submittedName>
</protein>
<gene>
    <name evidence="1" type="ORF">CF386_08900</name>
</gene>
<dbReference type="RefSeq" id="WP_089074086.1">
    <property type="nucleotide sequence ID" value="NZ_CBCSAM010000002.1"/>
</dbReference>
<evidence type="ECO:0000313" key="2">
    <source>
        <dbReference type="Proteomes" id="UP000242175"/>
    </source>
</evidence>
<accession>A0A220VFI6</accession>
<dbReference type="EMBL" id="CP022356">
    <property type="protein sequence ID" value="ASK79178.1"/>
    <property type="molecule type" value="Genomic_DNA"/>
</dbReference>
<keyword evidence="2" id="KW-1185">Reference proteome</keyword>